<evidence type="ECO:0000256" key="1">
    <source>
        <dbReference type="SAM" id="MobiDB-lite"/>
    </source>
</evidence>
<feature type="region of interest" description="Disordered" evidence="1">
    <location>
        <begin position="179"/>
        <end position="200"/>
    </location>
</feature>
<accession>A0A3P8VA67</accession>
<dbReference type="InParanoid" id="A0A3P8VA67"/>
<protein>
    <recommendedName>
        <fullName evidence="4">Transmembrane protein 71</fullName>
    </recommendedName>
</protein>
<dbReference type="STRING" id="244447.ENSCSEP00000011049"/>
<dbReference type="OMA" id="LIHEDIC"/>
<dbReference type="GeneTree" id="ENSGT00390000011144"/>
<reference evidence="2 3" key="1">
    <citation type="journal article" date="2014" name="Nat. Genet.">
        <title>Whole-genome sequence of a flatfish provides insights into ZW sex chromosome evolution and adaptation to a benthic lifestyle.</title>
        <authorList>
            <person name="Chen S."/>
            <person name="Zhang G."/>
            <person name="Shao C."/>
            <person name="Huang Q."/>
            <person name="Liu G."/>
            <person name="Zhang P."/>
            <person name="Song W."/>
            <person name="An N."/>
            <person name="Chalopin D."/>
            <person name="Volff J.N."/>
            <person name="Hong Y."/>
            <person name="Li Q."/>
            <person name="Sha Z."/>
            <person name="Zhou H."/>
            <person name="Xie M."/>
            <person name="Yu Q."/>
            <person name="Liu Y."/>
            <person name="Xiang H."/>
            <person name="Wang N."/>
            <person name="Wu K."/>
            <person name="Yang C."/>
            <person name="Zhou Q."/>
            <person name="Liao X."/>
            <person name="Yang L."/>
            <person name="Hu Q."/>
            <person name="Zhang J."/>
            <person name="Meng L."/>
            <person name="Jin L."/>
            <person name="Tian Y."/>
            <person name="Lian J."/>
            <person name="Yang J."/>
            <person name="Miao G."/>
            <person name="Liu S."/>
            <person name="Liang Z."/>
            <person name="Yan F."/>
            <person name="Li Y."/>
            <person name="Sun B."/>
            <person name="Zhang H."/>
            <person name="Zhang J."/>
            <person name="Zhu Y."/>
            <person name="Du M."/>
            <person name="Zhao Y."/>
            <person name="Schartl M."/>
            <person name="Tang Q."/>
            <person name="Wang J."/>
        </authorList>
    </citation>
    <scope>NUCLEOTIDE SEQUENCE</scope>
</reference>
<dbReference type="PANTHER" id="PTHR35255:SF1">
    <property type="entry name" value="TRANSMEMBRANE PROTEIN 71"/>
    <property type="match status" value="1"/>
</dbReference>
<organism evidence="2 3">
    <name type="scientific">Cynoglossus semilaevis</name>
    <name type="common">Tongue sole</name>
    <dbReference type="NCBI Taxonomy" id="244447"/>
    <lineage>
        <taxon>Eukaryota</taxon>
        <taxon>Metazoa</taxon>
        <taxon>Chordata</taxon>
        <taxon>Craniata</taxon>
        <taxon>Vertebrata</taxon>
        <taxon>Euteleostomi</taxon>
        <taxon>Actinopterygii</taxon>
        <taxon>Neopterygii</taxon>
        <taxon>Teleostei</taxon>
        <taxon>Neoteleostei</taxon>
        <taxon>Acanthomorphata</taxon>
        <taxon>Carangaria</taxon>
        <taxon>Pleuronectiformes</taxon>
        <taxon>Pleuronectoidei</taxon>
        <taxon>Cynoglossidae</taxon>
        <taxon>Cynoglossinae</taxon>
        <taxon>Cynoglossus</taxon>
    </lineage>
</organism>
<dbReference type="Proteomes" id="UP000265120">
    <property type="component" value="Chromosome 20"/>
</dbReference>
<keyword evidence="3" id="KW-1185">Reference proteome</keyword>
<proteinExistence type="predicted"/>
<sequence length="200" mass="22231">MSLFFSGAVTSTLDVSLLSPDSSYFCYSSDDNGAPCCCRRSPRLLTNGYYDVTEESFCRDHEGNVSLTPCKTNVSYKENLVRIFRRRRKPRNSLARLFSDVTETCQTWLDEKIFRGMFGPNHTETPPNPDKVSPPQTLLSQEIVFSEVRSSDQSFTQTLGGLSEVPPPPVYFPDACSCRSPPEGGGESCSLSLVNDNNNN</sequence>
<evidence type="ECO:0000313" key="2">
    <source>
        <dbReference type="Ensembl" id="ENSCSEP00000011049.1"/>
    </source>
</evidence>
<dbReference type="FunCoup" id="A0A3P8VA67">
    <property type="interactions" value="89"/>
</dbReference>
<name>A0A3P8VA67_CYNSE</name>
<dbReference type="Pfam" id="PF15121">
    <property type="entry name" value="TMEM71"/>
    <property type="match status" value="1"/>
</dbReference>
<dbReference type="PANTHER" id="PTHR35255">
    <property type="entry name" value="TRANSMEMBRANE PROTEIN 71"/>
    <property type="match status" value="1"/>
</dbReference>
<evidence type="ECO:0008006" key="4">
    <source>
        <dbReference type="Google" id="ProtNLM"/>
    </source>
</evidence>
<reference evidence="2" key="2">
    <citation type="submission" date="2025-08" db="UniProtKB">
        <authorList>
            <consortium name="Ensembl"/>
        </authorList>
    </citation>
    <scope>IDENTIFICATION</scope>
</reference>
<dbReference type="AlphaFoldDB" id="A0A3P8VA67"/>
<dbReference type="InterPro" id="IPR027975">
    <property type="entry name" value="TMEM71"/>
</dbReference>
<dbReference type="Ensembl" id="ENSCSET00000011182.1">
    <property type="protein sequence ID" value="ENSCSEP00000011049.1"/>
    <property type="gene ID" value="ENSCSEG00000007083.1"/>
</dbReference>
<feature type="compositionally biased region" description="Polar residues" evidence="1">
    <location>
        <begin position="189"/>
        <end position="200"/>
    </location>
</feature>
<evidence type="ECO:0000313" key="3">
    <source>
        <dbReference type="Proteomes" id="UP000265120"/>
    </source>
</evidence>
<reference evidence="2" key="3">
    <citation type="submission" date="2025-09" db="UniProtKB">
        <authorList>
            <consortium name="Ensembl"/>
        </authorList>
    </citation>
    <scope>IDENTIFICATION</scope>
</reference>